<protein>
    <submittedName>
        <fullName evidence="1">Uncharacterized protein</fullName>
    </submittedName>
</protein>
<sequence>MVIYCPIENFHTVKSCIRLLNFK</sequence>
<reference evidence="1" key="2">
    <citation type="journal article" date="2015" name="Data Brief">
        <title>Shoot transcriptome of the giant reed, Arundo donax.</title>
        <authorList>
            <person name="Barrero R.A."/>
            <person name="Guerrero F.D."/>
            <person name="Moolhuijzen P."/>
            <person name="Goolsby J.A."/>
            <person name="Tidwell J."/>
            <person name="Bellgard S.E."/>
            <person name="Bellgard M.I."/>
        </authorList>
    </citation>
    <scope>NUCLEOTIDE SEQUENCE</scope>
    <source>
        <tissue evidence="1">Shoot tissue taken approximately 20 cm above the soil surface</tissue>
    </source>
</reference>
<reference evidence="1" key="1">
    <citation type="submission" date="2014-09" db="EMBL/GenBank/DDBJ databases">
        <authorList>
            <person name="Magalhaes I.L.F."/>
            <person name="Oliveira U."/>
            <person name="Santos F.R."/>
            <person name="Vidigal T.H.D.A."/>
            <person name="Brescovit A.D."/>
            <person name="Santos A.J."/>
        </authorList>
    </citation>
    <scope>NUCLEOTIDE SEQUENCE</scope>
    <source>
        <tissue evidence="1">Shoot tissue taken approximately 20 cm above the soil surface</tissue>
    </source>
</reference>
<evidence type="ECO:0000313" key="1">
    <source>
        <dbReference type="EMBL" id="JAD19907.1"/>
    </source>
</evidence>
<dbReference type="EMBL" id="GBRH01277988">
    <property type="protein sequence ID" value="JAD19907.1"/>
    <property type="molecule type" value="Transcribed_RNA"/>
</dbReference>
<proteinExistence type="predicted"/>
<organism evidence="1">
    <name type="scientific">Arundo donax</name>
    <name type="common">Giant reed</name>
    <name type="synonym">Donax arundinaceus</name>
    <dbReference type="NCBI Taxonomy" id="35708"/>
    <lineage>
        <taxon>Eukaryota</taxon>
        <taxon>Viridiplantae</taxon>
        <taxon>Streptophyta</taxon>
        <taxon>Embryophyta</taxon>
        <taxon>Tracheophyta</taxon>
        <taxon>Spermatophyta</taxon>
        <taxon>Magnoliopsida</taxon>
        <taxon>Liliopsida</taxon>
        <taxon>Poales</taxon>
        <taxon>Poaceae</taxon>
        <taxon>PACMAD clade</taxon>
        <taxon>Arundinoideae</taxon>
        <taxon>Arundineae</taxon>
        <taxon>Arundo</taxon>
    </lineage>
</organism>
<accession>A0A0A8Y855</accession>
<name>A0A0A8Y855_ARUDO</name>
<dbReference type="AlphaFoldDB" id="A0A0A8Y855"/>